<feature type="region of interest" description="Disordered" evidence="1">
    <location>
        <begin position="362"/>
        <end position="385"/>
    </location>
</feature>
<evidence type="ECO:0000313" key="2">
    <source>
        <dbReference type="EMBL" id="KAF3591137.1"/>
    </source>
</evidence>
<protein>
    <recommendedName>
        <fullName evidence="4">Transposase (Putative), gypsy type</fullName>
    </recommendedName>
</protein>
<name>A0ABQ7E1L6_BRACR</name>
<dbReference type="Proteomes" id="UP000266723">
    <property type="component" value="Unassembled WGS sequence"/>
</dbReference>
<dbReference type="PANTHER" id="PTHR31099:SF44">
    <property type="entry name" value="DUF4283 DOMAIN-CONTAINING PROTEIN"/>
    <property type="match status" value="1"/>
</dbReference>
<evidence type="ECO:0008006" key="4">
    <source>
        <dbReference type="Google" id="ProtNLM"/>
    </source>
</evidence>
<gene>
    <name evidence="2" type="ORF">DY000_02023485</name>
</gene>
<comment type="caution">
    <text evidence="2">The sequence shown here is derived from an EMBL/GenBank/DDBJ whole genome shotgun (WGS) entry which is preliminary data.</text>
</comment>
<dbReference type="PANTHER" id="PTHR31099">
    <property type="entry name" value="OS06G0165300 PROTEIN"/>
    <property type="match status" value="1"/>
</dbReference>
<evidence type="ECO:0000256" key="1">
    <source>
        <dbReference type="SAM" id="MobiDB-lite"/>
    </source>
</evidence>
<sequence>MLGCCVVTVLGLSVFRSPYSNLSVAGFYRCLLPWDSRCLIQSRLEQGFIASFFVVTFFTKYNCRRKILTLIFAERAVWRILDEIGVFGRSSYSKVRRISPSSPSSSSYFQLKFTKCRVRKTSKKGTSYADVHEELLVPKIEFVPHSVDPAENEASWTARYSSITPPNEKSFPVMNCRSIEEGAPSGSTSDFLRTVWSFYRIPDTVEFRIPRREELASGPPEGYFTCYEAFIVSYRLWFPIPEIIVRVLDRFEVSISQLNPISIQQLVGVMILSYEHGITLTVNHFEALFRLQIILKTDKYRLVPRNFMSVVKGFLSNFNSWKKFLFFVCINVSHGPFFWTSVTPKRVRKALRLAHPGLALAAETDSDSEPDAPGETGLSSSKGKDIDLGDIDFSVDESILPGWDPDLAYGNGSGTSDAPLPDFDDFFFGLPLGFDPPPSMDETGRSKIVAEGSRTINGGLNLPGSALEASHREAMVYRFKAEKAERDLARMQGEMLERDLKLARDHARAVRKAKRKGKREIVEVMKSRASQFQTEYKNLKDAYTLVGDYCECRGSVGSLWKTQAEDYVFEEEMRFMKDGMKNHAHAETLIPPIDGRIQGFWDPVPVSPDTVEATTEFAGDDEEVNYPADAFRASLSRIFNFDL</sequence>
<reference evidence="2 3" key="1">
    <citation type="journal article" date="2020" name="BMC Genomics">
        <title>Intraspecific diversification of the crop wild relative Brassica cretica Lam. using demographic model selection.</title>
        <authorList>
            <person name="Kioukis A."/>
            <person name="Michalopoulou V.A."/>
            <person name="Briers L."/>
            <person name="Pirintsos S."/>
            <person name="Studholme D.J."/>
            <person name="Pavlidis P."/>
            <person name="Sarris P.F."/>
        </authorList>
    </citation>
    <scope>NUCLEOTIDE SEQUENCE [LARGE SCALE GENOMIC DNA]</scope>
    <source>
        <strain evidence="3">cv. PFS-1207/04</strain>
    </source>
</reference>
<keyword evidence="3" id="KW-1185">Reference proteome</keyword>
<organism evidence="2 3">
    <name type="scientific">Brassica cretica</name>
    <name type="common">Mustard</name>
    <dbReference type="NCBI Taxonomy" id="69181"/>
    <lineage>
        <taxon>Eukaryota</taxon>
        <taxon>Viridiplantae</taxon>
        <taxon>Streptophyta</taxon>
        <taxon>Embryophyta</taxon>
        <taxon>Tracheophyta</taxon>
        <taxon>Spermatophyta</taxon>
        <taxon>Magnoliopsida</taxon>
        <taxon>eudicotyledons</taxon>
        <taxon>Gunneridae</taxon>
        <taxon>Pentapetalae</taxon>
        <taxon>rosids</taxon>
        <taxon>malvids</taxon>
        <taxon>Brassicales</taxon>
        <taxon>Brassicaceae</taxon>
        <taxon>Brassiceae</taxon>
        <taxon>Brassica</taxon>
    </lineage>
</organism>
<accession>A0ABQ7E1L6</accession>
<evidence type="ECO:0000313" key="3">
    <source>
        <dbReference type="Proteomes" id="UP000266723"/>
    </source>
</evidence>
<dbReference type="EMBL" id="QGKV02000299">
    <property type="protein sequence ID" value="KAF3591137.1"/>
    <property type="molecule type" value="Genomic_DNA"/>
</dbReference>
<proteinExistence type="predicted"/>